<dbReference type="NCBIfam" id="TIGR01420">
    <property type="entry name" value="pilT_fam"/>
    <property type="match status" value="1"/>
</dbReference>
<dbReference type="CDD" id="cd01131">
    <property type="entry name" value="PilT"/>
    <property type="match status" value="1"/>
</dbReference>
<dbReference type="AlphaFoldDB" id="G2GXA5"/>
<dbReference type="PANTHER" id="PTHR30486:SF6">
    <property type="entry name" value="TYPE IV PILUS RETRACTATION ATPASE PILT"/>
    <property type="match status" value="1"/>
</dbReference>
<dbReference type="Proteomes" id="UP000004116">
    <property type="component" value="Unassembled WGS sequence"/>
</dbReference>
<dbReference type="Gene3D" id="3.30.450.90">
    <property type="match status" value="1"/>
</dbReference>
<dbReference type="RefSeq" id="WP_006706058.1">
    <property type="nucleotide sequence ID" value="NZ_AGCA01000081.1"/>
</dbReference>
<dbReference type="SMART" id="SM00382">
    <property type="entry name" value="AAA"/>
    <property type="match status" value="1"/>
</dbReference>
<organism evidence="3 4">
    <name type="scientific">Candidatus Regiella insecticola 5.15</name>
    <dbReference type="NCBI Taxonomy" id="1005043"/>
    <lineage>
        <taxon>Bacteria</taxon>
        <taxon>Pseudomonadati</taxon>
        <taxon>Pseudomonadota</taxon>
        <taxon>Gammaproteobacteria</taxon>
        <taxon>Enterobacterales</taxon>
        <taxon>Enterobacteriaceae</taxon>
        <taxon>aphid secondary symbionts</taxon>
        <taxon>Candidatus Regiella</taxon>
    </lineage>
</organism>
<comment type="caution">
    <text evidence="3">The sequence shown here is derived from an EMBL/GenBank/DDBJ whole genome shotgun (WGS) entry which is preliminary data.</text>
</comment>
<feature type="domain" description="Bacterial type II secretion system protein E" evidence="2">
    <location>
        <begin position="194"/>
        <end position="208"/>
    </location>
</feature>
<dbReference type="Gene3D" id="3.40.50.300">
    <property type="entry name" value="P-loop containing nucleotide triphosphate hydrolases"/>
    <property type="match status" value="1"/>
</dbReference>
<name>G2GXA5_9ENTR</name>
<evidence type="ECO:0000313" key="4">
    <source>
        <dbReference type="Proteomes" id="UP000004116"/>
    </source>
</evidence>
<dbReference type="InterPro" id="IPR001482">
    <property type="entry name" value="T2SS/T4SS_dom"/>
</dbReference>
<comment type="similarity">
    <text evidence="1">Belongs to the GSP E family.</text>
</comment>
<protein>
    <submittedName>
        <fullName evidence="3">Pilus retraction protein PilT</fullName>
    </submittedName>
</protein>
<dbReference type="InterPro" id="IPR050921">
    <property type="entry name" value="T4SS_GSP_E_ATPase"/>
</dbReference>
<evidence type="ECO:0000259" key="2">
    <source>
        <dbReference type="PROSITE" id="PS00662"/>
    </source>
</evidence>
<dbReference type="InterPro" id="IPR006321">
    <property type="entry name" value="PilT/PilU"/>
</dbReference>
<sequence length="331" mass="36272">MDFEQLIVLSMKHNASDLHLCSGHYPRLRIDGLLRPFPEYSPVSNSELQTLCQQLLNEAQRLKLRQAGQLDFAYTTKNKQRLRGNFFQQQHGLSVAFRLISSHCPQLTALAVPDIIEQLMQQKDGLILITGATGSGKSTTLNAIIGAIHQQGGRHIITLEDPIEYIHEQGAGLIQQRDLGCHTHSASAALNATLRQDPDIILLGELRDTESIRLALTAAETGHLVLATLHTRTAAQAIDRLIDVFPAAEKIAVRGQLAAGLVAVIAQKLVNKQGGGRIALFEILTRSTAVSNLIREGKTHQLEGVMQTNGQLGMQTFTQGMQQRQRQGLLA</sequence>
<dbReference type="PATRIC" id="fig|1005043.3.peg.365"/>
<evidence type="ECO:0000313" key="3">
    <source>
        <dbReference type="EMBL" id="EGY29625.1"/>
    </source>
</evidence>
<dbReference type="PROSITE" id="PS00662">
    <property type="entry name" value="T2SP_E"/>
    <property type="match status" value="1"/>
</dbReference>
<dbReference type="GO" id="GO:0005524">
    <property type="term" value="F:ATP binding"/>
    <property type="evidence" value="ECO:0007669"/>
    <property type="project" value="InterPro"/>
</dbReference>
<reference evidence="3 4" key="1">
    <citation type="journal article" date="2012" name="Genome Res.">
        <title>Genomic basis of endosymbiont-conferred protection against an insect parasitoid.</title>
        <authorList>
            <person name="Hansen A.K."/>
            <person name="Vorburger C."/>
            <person name="Moran N.A."/>
        </authorList>
    </citation>
    <scope>NUCLEOTIDE SEQUENCE [LARGE SCALE GENOMIC DNA]</scope>
    <source>
        <strain evidence="4">R5.15</strain>
    </source>
</reference>
<gene>
    <name evidence="3" type="ORF">Rin_00003940</name>
</gene>
<accession>G2GXA5</accession>
<dbReference type="OrthoDB" id="9804785at2"/>
<dbReference type="GO" id="GO:0016887">
    <property type="term" value="F:ATP hydrolysis activity"/>
    <property type="evidence" value="ECO:0007669"/>
    <property type="project" value="InterPro"/>
</dbReference>
<dbReference type="Pfam" id="PF00437">
    <property type="entry name" value="T2SSE"/>
    <property type="match status" value="1"/>
</dbReference>
<evidence type="ECO:0000256" key="1">
    <source>
        <dbReference type="ARBA" id="ARBA00006611"/>
    </source>
</evidence>
<dbReference type="PANTHER" id="PTHR30486">
    <property type="entry name" value="TWITCHING MOTILITY PROTEIN PILT"/>
    <property type="match status" value="1"/>
</dbReference>
<keyword evidence="4" id="KW-1185">Reference proteome</keyword>
<dbReference type="InterPro" id="IPR027417">
    <property type="entry name" value="P-loop_NTPase"/>
</dbReference>
<proteinExistence type="inferred from homology"/>
<dbReference type="InterPro" id="IPR003593">
    <property type="entry name" value="AAA+_ATPase"/>
</dbReference>
<dbReference type="EMBL" id="AGCA01000081">
    <property type="protein sequence ID" value="EGY29625.1"/>
    <property type="molecule type" value="Genomic_DNA"/>
</dbReference>
<dbReference type="SUPFAM" id="SSF52540">
    <property type="entry name" value="P-loop containing nucleoside triphosphate hydrolases"/>
    <property type="match status" value="1"/>
</dbReference>